<evidence type="ECO:0000313" key="6">
    <source>
        <dbReference type="Proteomes" id="UP001341840"/>
    </source>
</evidence>
<comment type="similarity">
    <text evidence="1">Belongs to the FPP family.</text>
</comment>
<protein>
    <recommendedName>
        <fullName evidence="7">Filament-like plant protein 4</fullName>
    </recommendedName>
</protein>
<feature type="coiled-coil region" evidence="3">
    <location>
        <begin position="430"/>
        <end position="506"/>
    </location>
</feature>
<sequence>MDRRGWLWKKKSSDKSIIAVAHLEDQDNGKNNINNYVQISMESYTHMCALEDQVKALEDKLSAAYSELNNKDNLVKQHATVAEEAVSGWEKADAQVASLRCQLKSVTVSKLVVEDRALHLEGALNECMKQIRTVKEDSEQKLQELILVKSQQWEKVKSEFEVKIDKLEQGLGREASENAALLRSLQDSSDKIARLEDEKSQAEAEVELLKKNVESYKKEIASLKYEVHVISKELDIRNEEKNMLMRSAQVASQKNAEDARNIANIEAECQRLRGLLRRKLPGPAALAQMKQEVGSEFLARQLEVLEEETKRLKEALATSNAELQASRNLYTKTVCRLKTLEKGAEKTNLAINFNNPASITSSISDDGHEEPESPIESSAASTSDLSEIKRVTSVGKFKKEKSEAIMELMNDFLEVEKMVTNKQSDEPPKVEDAEHMQDLKEQLLAELKEQLASSHKSYSLAEIQLKCMTESYQSLKRHAEYLEAENKILQEKIEELKNDLVEQKRCHADALVRHREIEEKMRRDKCLVCGSNLAADKCMTTDKGMELAECQETLYTLGRQLQALCPQIEMPISHLGKRLQMNDMSLNSSIGSSQPGYICLLN</sequence>
<feature type="region of interest" description="Disordered" evidence="4">
    <location>
        <begin position="356"/>
        <end position="384"/>
    </location>
</feature>
<dbReference type="EMBL" id="JASCZI010181301">
    <property type="protein sequence ID" value="MED6181408.1"/>
    <property type="molecule type" value="Genomic_DNA"/>
</dbReference>
<accession>A0ABU6W936</accession>
<feature type="coiled-coil region" evidence="3">
    <location>
        <begin position="295"/>
        <end position="322"/>
    </location>
</feature>
<proteinExistence type="inferred from homology"/>
<dbReference type="Proteomes" id="UP001341840">
    <property type="component" value="Unassembled WGS sequence"/>
</dbReference>
<evidence type="ECO:0000313" key="5">
    <source>
        <dbReference type="EMBL" id="MED6181408.1"/>
    </source>
</evidence>
<evidence type="ECO:0000256" key="2">
    <source>
        <dbReference type="ARBA" id="ARBA00023054"/>
    </source>
</evidence>
<reference evidence="5 6" key="1">
    <citation type="journal article" date="2023" name="Plants (Basel)">
        <title>Bridging the Gap: Combining Genomics and Transcriptomics Approaches to Understand Stylosanthes scabra, an Orphan Legume from the Brazilian Caatinga.</title>
        <authorList>
            <person name="Ferreira-Neto J.R.C."/>
            <person name="da Silva M.D."/>
            <person name="Binneck E."/>
            <person name="de Melo N.F."/>
            <person name="da Silva R.H."/>
            <person name="de Melo A.L.T.M."/>
            <person name="Pandolfi V."/>
            <person name="Bustamante F.O."/>
            <person name="Brasileiro-Vidal A.C."/>
            <person name="Benko-Iseppon A.M."/>
        </authorList>
    </citation>
    <scope>NUCLEOTIDE SEQUENCE [LARGE SCALE GENOMIC DNA]</scope>
    <source>
        <tissue evidence="5">Leaves</tissue>
    </source>
</reference>
<evidence type="ECO:0000256" key="3">
    <source>
        <dbReference type="SAM" id="Coils"/>
    </source>
</evidence>
<keyword evidence="2 3" id="KW-0175">Coiled coil</keyword>
<evidence type="ECO:0000256" key="1">
    <source>
        <dbReference type="ARBA" id="ARBA00005921"/>
    </source>
</evidence>
<evidence type="ECO:0000256" key="4">
    <source>
        <dbReference type="SAM" id="MobiDB-lite"/>
    </source>
</evidence>
<dbReference type="PANTHER" id="PTHR31580">
    <property type="entry name" value="FILAMENT-LIKE PLANT PROTEIN 4"/>
    <property type="match status" value="1"/>
</dbReference>
<name>A0ABU6W936_9FABA</name>
<feature type="coiled-coil region" evidence="3">
    <location>
        <begin position="178"/>
        <end position="226"/>
    </location>
</feature>
<dbReference type="InterPro" id="IPR008587">
    <property type="entry name" value="FPP_plant"/>
</dbReference>
<dbReference type="PANTHER" id="PTHR31580:SF19">
    <property type="entry name" value="FILAMENT-PLANT-LIKE PROTEIN"/>
    <property type="match status" value="1"/>
</dbReference>
<dbReference type="Pfam" id="PF05911">
    <property type="entry name" value="FPP"/>
    <property type="match status" value="3"/>
</dbReference>
<gene>
    <name evidence="5" type="ORF">PIB30_019124</name>
</gene>
<comment type="caution">
    <text evidence="5">The sequence shown here is derived from an EMBL/GenBank/DDBJ whole genome shotgun (WGS) entry which is preliminary data.</text>
</comment>
<keyword evidence="6" id="KW-1185">Reference proteome</keyword>
<evidence type="ECO:0008006" key="7">
    <source>
        <dbReference type="Google" id="ProtNLM"/>
    </source>
</evidence>
<organism evidence="5 6">
    <name type="scientific">Stylosanthes scabra</name>
    <dbReference type="NCBI Taxonomy" id="79078"/>
    <lineage>
        <taxon>Eukaryota</taxon>
        <taxon>Viridiplantae</taxon>
        <taxon>Streptophyta</taxon>
        <taxon>Embryophyta</taxon>
        <taxon>Tracheophyta</taxon>
        <taxon>Spermatophyta</taxon>
        <taxon>Magnoliopsida</taxon>
        <taxon>eudicotyledons</taxon>
        <taxon>Gunneridae</taxon>
        <taxon>Pentapetalae</taxon>
        <taxon>rosids</taxon>
        <taxon>fabids</taxon>
        <taxon>Fabales</taxon>
        <taxon>Fabaceae</taxon>
        <taxon>Papilionoideae</taxon>
        <taxon>50 kb inversion clade</taxon>
        <taxon>dalbergioids sensu lato</taxon>
        <taxon>Dalbergieae</taxon>
        <taxon>Pterocarpus clade</taxon>
        <taxon>Stylosanthes</taxon>
    </lineage>
</organism>